<dbReference type="EMBL" id="JAESDN010000001">
    <property type="protein sequence ID" value="KAG7058003.1"/>
    <property type="molecule type" value="Genomic_DNA"/>
</dbReference>
<proteinExistence type="predicted"/>
<name>A0A9P7RIX4_9PEZI</name>
<dbReference type="AlphaFoldDB" id="A0A9P7RIX4"/>
<accession>A0A9P7RIX4</accession>
<keyword evidence="2" id="KW-1185">Reference proteome</keyword>
<comment type="caution">
    <text evidence="1">The sequence shown here is derived from an EMBL/GenBank/DDBJ whole genome shotgun (WGS) entry which is preliminary data.</text>
</comment>
<organism evidence="1 2">
    <name type="scientific">Colletotrichum scovillei</name>
    <dbReference type="NCBI Taxonomy" id="1209932"/>
    <lineage>
        <taxon>Eukaryota</taxon>
        <taxon>Fungi</taxon>
        <taxon>Dikarya</taxon>
        <taxon>Ascomycota</taxon>
        <taxon>Pezizomycotina</taxon>
        <taxon>Sordariomycetes</taxon>
        <taxon>Hypocreomycetidae</taxon>
        <taxon>Glomerellales</taxon>
        <taxon>Glomerellaceae</taxon>
        <taxon>Colletotrichum</taxon>
        <taxon>Colletotrichum acutatum species complex</taxon>
    </lineage>
</organism>
<evidence type="ECO:0000313" key="1">
    <source>
        <dbReference type="EMBL" id="KAG7058003.1"/>
    </source>
</evidence>
<sequence length="116" mass="12353">MVAGTCTTTILPISLRLSVDFCLGGWDEGGGIPSWLCQGADYSLGTWRVAVWPVSSSVWYHLYYLLPPSAGQTIEHRCNGQEAQEISPVLALSGAAADGVSKPAKWPRAISHVPAV</sequence>
<protein>
    <submittedName>
        <fullName evidence="1">Uncharacterized protein</fullName>
    </submittedName>
</protein>
<evidence type="ECO:0000313" key="2">
    <source>
        <dbReference type="Proteomes" id="UP000699042"/>
    </source>
</evidence>
<dbReference type="Proteomes" id="UP000699042">
    <property type="component" value="Unassembled WGS sequence"/>
</dbReference>
<reference evidence="1" key="1">
    <citation type="submission" date="2021-05" db="EMBL/GenBank/DDBJ databases">
        <title>Comparative genomics of three Colletotrichum scovillei strains and genetic complementation revealed genes involved fungal growth and virulence on chili pepper.</title>
        <authorList>
            <person name="Hsieh D.-K."/>
            <person name="Chuang S.-C."/>
            <person name="Chen C.-Y."/>
            <person name="Chao Y.-T."/>
            <person name="Lu M.-Y.J."/>
            <person name="Lee M.-H."/>
            <person name="Shih M.-C."/>
        </authorList>
    </citation>
    <scope>NUCLEOTIDE SEQUENCE</scope>
    <source>
        <strain evidence="1">Coll-153</strain>
    </source>
</reference>
<gene>
    <name evidence="1" type="ORF">JMJ77_005383</name>
</gene>